<dbReference type="InterPro" id="IPR033713">
    <property type="entry name" value="NudJ"/>
</dbReference>
<dbReference type="GO" id="GO:0004787">
    <property type="term" value="F:thiamine diphosphate phosphatase activity"/>
    <property type="evidence" value="ECO:0007669"/>
    <property type="project" value="InterPro"/>
</dbReference>
<keyword evidence="6 8" id="KW-0460">Magnesium</keyword>
<dbReference type="PRINTS" id="PR00502">
    <property type="entry name" value="NUDIXFAMILY"/>
</dbReference>
<evidence type="ECO:0000259" key="9">
    <source>
        <dbReference type="PROSITE" id="PS51462"/>
    </source>
</evidence>
<comment type="caution">
    <text evidence="10">The sequence shown here is derived from an EMBL/GenBank/DDBJ whole genome shotgun (WGS) entry which is preliminary data.</text>
</comment>
<comment type="similarity">
    <text evidence="2 8">Belongs to the Nudix hydrolase family. NudJ subfamily.</text>
</comment>
<evidence type="ECO:0000256" key="1">
    <source>
        <dbReference type="ARBA" id="ARBA00001946"/>
    </source>
</evidence>
<evidence type="ECO:0000256" key="3">
    <source>
        <dbReference type="ARBA" id="ARBA00011245"/>
    </source>
</evidence>
<protein>
    <recommendedName>
        <fullName evidence="4 8">Phosphatase NudJ</fullName>
        <ecNumber evidence="8">3.6.1.-</ecNumber>
    </recommendedName>
</protein>
<organism evidence="10 11">
    <name type="scientific">Dasania phycosphaerae</name>
    <dbReference type="NCBI Taxonomy" id="2950436"/>
    <lineage>
        <taxon>Bacteria</taxon>
        <taxon>Pseudomonadati</taxon>
        <taxon>Pseudomonadota</taxon>
        <taxon>Gammaproteobacteria</taxon>
        <taxon>Cellvibrionales</taxon>
        <taxon>Spongiibacteraceae</taxon>
        <taxon>Dasania</taxon>
    </lineage>
</organism>
<dbReference type="GO" id="GO:0017110">
    <property type="term" value="F:nucleoside diphosphate phosphatase activity"/>
    <property type="evidence" value="ECO:0007669"/>
    <property type="project" value="InterPro"/>
</dbReference>
<evidence type="ECO:0000256" key="5">
    <source>
        <dbReference type="ARBA" id="ARBA00022801"/>
    </source>
</evidence>
<evidence type="ECO:0000313" key="10">
    <source>
        <dbReference type="EMBL" id="MCZ0864252.1"/>
    </source>
</evidence>
<evidence type="ECO:0000256" key="4">
    <source>
        <dbReference type="ARBA" id="ARBA00015552"/>
    </source>
</evidence>
<evidence type="ECO:0000256" key="6">
    <source>
        <dbReference type="ARBA" id="ARBA00022842"/>
    </source>
</evidence>
<evidence type="ECO:0000256" key="2">
    <source>
        <dbReference type="ARBA" id="ARBA00007608"/>
    </source>
</evidence>
<gene>
    <name evidence="8" type="primary">nudJ</name>
    <name evidence="10" type="ORF">O0V09_03510</name>
</gene>
<reference evidence="10 11" key="1">
    <citation type="submission" date="2022-12" db="EMBL/GenBank/DDBJ databases">
        <title>Dasania phycosphaerae sp. nov., isolated from particulate material of the south coast of Korea.</title>
        <authorList>
            <person name="Jiang Y."/>
        </authorList>
    </citation>
    <scope>NUCLEOTIDE SEQUENCE [LARGE SCALE GENOMIC DNA]</scope>
    <source>
        <strain evidence="10 11">GY-19</strain>
    </source>
</reference>
<dbReference type="PANTHER" id="PTHR43222:SF11">
    <property type="entry name" value="PHOSPHATASE NUDJ"/>
    <property type="match status" value="1"/>
</dbReference>
<keyword evidence="5 7" id="KW-0378">Hydrolase</keyword>
<dbReference type="PANTHER" id="PTHR43222">
    <property type="entry name" value="NUDIX HYDROLASE 23"/>
    <property type="match status" value="1"/>
</dbReference>
<dbReference type="PROSITE" id="PS51462">
    <property type="entry name" value="NUDIX"/>
    <property type="match status" value="1"/>
</dbReference>
<dbReference type="EC" id="3.6.1.-" evidence="8"/>
<evidence type="ECO:0000256" key="8">
    <source>
        <dbReference type="RuleBase" id="RU364043"/>
    </source>
</evidence>
<dbReference type="Gene3D" id="3.90.79.10">
    <property type="entry name" value="Nucleoside Triphosphate Pyrophosphohydrolase"/>
    <property type="match status" value="1"/>
</dbReference>
<dbReference type="InterPro" id="IPR020084">
    <property type="entry name" value="NUDIX_hydrolase_CS"/>
</dbReference>
<dbReference type="Pfam" id="PF00293">
    <property type="entry name" value="NUDIX"/>
    <property type="match status" value="1"/>
</dbReference>
<dbReference type="RefSeq" id="WP_258330406.1">
    <property type="nucleotide sequence ID" value="NZ_JAPTGG010000002.1"/>
</dbReference>
<dbReference type="PROSITE" id="PS00893">
    <property type="entry name" value="NUDIX_BOX"/>
    <property type="match status" value="1"/>
</dbReference>
<dbReference type="Proteomes" id="UP001069090">
    <property type="component" value="Unassembled WGS sequence"/>
</dbReference>
<proteinExistence type="inferred from homology"/>
<name>A0A9J6RIJ3_9GAMM</name>
<accession>A0A9J6RIJ3</accession>
<dbReference type="AlphaFoldDB" id="A0A9J6RIJ3"/>
<dbReference type="SUPFAM" id="SSF55811">
    <property type="entry name" value="Nudix"/>
    <property type="match status" value="1"/>
</dbReference>
<evidence type="ECO:0000313" key="11">
    <source>
        <dbReference type="Proteomes" id="UP001069090"/>
    </source>
</evidence>
<dbReference type="EMBL" id="JAPTGG010000002">
    <property type="protein sequence ID" value="MCZ0864252.1"/>
    <property type="molecule type" value="Genomic_DNA"/>
</dbReference>
<comment type="subunit">
    <text evidence="3 8">Monomer.</text>
</comment>
<feature type="domain" description="Nudix hydrolase" evidence="9">
    <location>
        <begin position="4"/>
        <end position="134"/>
    </location>
</feature>
<dbReference type="GO" id="GO:0017111">
    <property type="term" value="F:ribonucleoside triphosphate phosphatase activity"/>
    <property type="evidence" value="ECO:0007669"/>
    <property type="project" value="InterPro"/>
</dbReference>
<dbReference type="CDD" id="cd03675">
    <property type="entry name" value="NUDIX_Hydrolase"/>
    <property type="match status" value="1"/>
</dbReference>
<dbReference type="InterPro" id="IPR020476">
    <property type="entry name" value="Nudix_hydrolase"/>
</dbReference>
<dbReference type="InterPro" id="IPR015797">
    <property type="entry name" value="NUDIX_hydrolase-like_dom_sf"/>
</dbReference>
<keyword evidence="11" id="KW-1185">Reference proteome</keyword>
<comment type="cofactor">
    <cofactor evidence="1 8">
        <name>Mg(2+)</name>
        <dbReference type="ChEBI" id="CHEBI:18420"/>
    </cofactor>
</comment>
<dbReference type="InterPro" id="IPR000086">
    <property type="entry name" value="NUDIX_hydrolase_dom"/>
</dbReference>
<sequence length="146" mass="16895">MEWQPHVTVATVIERDEKFLLVEELSNGEQVYNQPAGHLDPNETLEQAAVRETLEETGWDIELQGLLGVALYESPHNSITYHRTTFYGKALKHHPERALDDGIIQAVWMSYEELVASSDKLRSRLVLSAIEQYRNGHRYPLDFIYR</sequence>
<evidence type="ECO:0000256" key="7">
    <source>
        <dbReference type="RuleBase" id="RU003476"/>
    </source>
</evidence>